<dbReference type="SUPFAM" id="SSF56796">
    <property type="entry name" value="Dehydroquinate synthase-like"/>
    <property type="match status" value="1"/>
</dbReference>
<dbReference type="AlphaFoldDB" id="A0A074JEG3"/>
<dbReference type="PANTHER" id="PTHR11496">
    <property type="entry name" value="ALCOHOL DEHYDROGENASE"/>
    <property type="match status" value="1"/>
</dbReference>
<evidence type="ECO:0000313" key="11">
    <source>
        <dbReference type="EMBL" id="KEO54924.1"/>
    </source>
</evidence>
<evidence type="ECO:0000256" key="4">
    <source>
        <dbReference type="ARBA" id="ARBA00023027"/>
    </source>
</evidence>
<dbReference type="GO" id="GO:0046872">
    <property type="term" value="F:metal ion binding"/>
    <property type="evidence" value="ECO:0007669"/>
    <property type="project" value="InterPro"/>
</dbReference>
<comment type="similarity">
    <text evidence="2">Belongs to the iron-containing alcohol dehydrogenase family.</text>
</comment>
<keyword evidence="12" id="KW-1185">Reference proteome</keyword>
<comment type="catalytic activity">
    <reaction evidence="6">
        <text>a primary alcohol + NAD(+) = an aldehyde + NADH + H(+)</text>
        <dbReference type="Rhea" id="RHEA:10736"/>
        <dbReference type="ChEBI" id="CHEBI:15378"/>
        <dbReference type="ChEBI" id="CHEBI:15734"/>
        <dbReference type="ChEBI" id="CHEBI:17478"/>
        <dbReference type="ChEBI" id="CHEBI:57540"/>
        <dbReference type="ChEBI" id="CHEBI:57945"/>
        <dbReference type="EC" id="1.1.1.1"/>
    </reaction>
</comment>
<dbReference type="Proteomes" id="UP000027432">
    <property type="component" value="Unassembled WGS sequence"/>
</dbReference>
<reference evidence="11 12" key="1">
    <citation type="submission" date="2013-07" db="EMBL/GenBank/DDBJ databases">
        <title>Thioclava pacifica DSM 10166 Genome Sequencing.</title>
        <authorList>
            <person name="Lai Q."/>
            <person name="Shao Z."/>
        </authorList>
    </citation>
    <scope>NUCLEOTIDE SEQUENCE [LARGE SCALE GENOMIC DNA]</scope>
    <source>
        <strain evidence="11 12">DSM 10166</strain>
    </source>
</reference>
<gene>
    <name evidence="11" type="ORF">TP2_16890</name>
</gene>
<name>A0A074JEG3_9RHOB</name>
<comment type="caution">
    <text evidence="11">The sequence shown here is derived from an EMBL/GenBank/DDBJ whole genome shotgun (WGS) entry which is preliminary data.</text>
</comment>
<dbReference type="InterPro" id="IPR056798">
    <property type="entry name" value="ADH_Fe_C"/>
</dbReference>
<feature type="domain" description="Alcohol dehydrogenase iron-type/glycerol dehydrogenase GldA" evidence="9">
    <location>
        <begin position="16"/>
        <end position="189"/>
    </location>
</feature>
<keyword evidence="3" id="KW-0560">Oxidoreductase</keyword>
<dbReference type="RefSeq" id="WP_038074389.1">
    <property type="nucleotide sequence ID" value="NZ_AUND01000006.1"/>
</dbReference>
<evidence type="ECO:0000259" key="9">
    <source>
        <dbReference type="Pfam" id="PF00465"/>
    </source>
</evidence>
<evidence type="ECO:0000313" key="12">
    <source>
        <dbReference type="Proteomes" id="UP000027432"/>
    </source>
</evidence>
<evidence type="ECO:0000256" key="7">
    <source>
        <dbReference type="ARBA" id="ARBA00074848"/>
    </source>
</evidence>
<protein>
    <recommendedName>
        <fullName evidence="7">Alcohol dehydrogenase 2</fullName>
    </recommendedName>
    <alternativeName>
        <fullName evidence="8">Alcohol dehydrogenase II</fullName>
    </alternativeName>
</protein>
<feature type="domain" description="Fe-containing alcohol dehydrogenase-like C-terminal" evidence="10">
    <location>
        <begin position="200"/>
        <end position="390"/>
    </location>
</feature>
<evidence type="ECO:0000256" key="6">
    <source>
        <dbReference type="ARBA" id="ARBA00049243"/>
    </source>
</evidence>
<dbReference type="Pfam" id="PF25137">
    <property type="entry name" value="ADH_Fe_C"/>
    <property type="match status" value="1"/>
</dbReference>
<dbReference type="Gene3D" id="1.20.1090.10">
    <property type="entry name" value="Dehydroquinate synthase-like - alpha domain"/>
    <property type="match status" value="1"/>
</dbReference>
<accession>A0A074JEG3</accession>
<dbReference type="FunFam" id="3.40.50.1970:FF:000003">
    <property type="entry name" value="Alcohol dehydrogenase, iron-containing"/>
    <property type="match status" value="1"/>
</dbReference>
<organism evidence="11 12">
    <name type="scientific">Thioclava pacifica DSM 10166</name>
    <dbReference type="NCBI Taxonomy" id="1353537"/>
    <lineage>
        <taxon>Bacteria</taxon>
        <taxon>Pseudomonadati</taxon>
        <taxon>Pseudomonadota</taxon>
        <taxon>Alphaproteobacteria</taxon>
        <taxon>Rhodobacterales</taxon>
        <taxon>Paracoccaceae</taxon>
        <taxon>Thioclava</taxon>
    </lineage>
</organism>
<evidence type="ECO:0000256" key="3">
    <source>
        <dbReference type="ARBA" id="ARBA00023002"/>
    </source>
</evidence>
<dbReference type="InterPro" id="IPR018211">
    <property type="entry name" value="ADH_Fe_CS"/>
</dbReference>
<dbReference type="PANTHER" id="PTHR11496:SF102">
    <property type="entry name" value="ALCOHOL DEHYDROGENASE 4"/>
    <property type="match status" value="1"/>
</dbReference>
<dbReference type="PROSITE" id="PS00913">
    <property type="entry name" value="ADH_IRON_1"/>
    <property type="match status" value="1"/>
</dbReference>
<dbReference type="STRING" id="1353537.TP2_16890"/>
<dbReference type="FunFam" id="1.20.1090.10:FF:000001">
    <property type="entry name" value="Aldehyde-alcohol dehydrogenase"/>
    <property type="match status" value="1"/>
</dbReference>
<dbReference type="eggNOG" id="COG1454">
    <property type="taxonomic scope" value="Bacteria"/>
</dbReference>
<sequence length="391" mass="41481">MTQYDFANLQTRWSFPTLVWFGAGRLSDLPAGLAEIGAKAPLLITDRGLATSSIATQALEIVKAAGMEPGFFHDVQPNPTVENVMAGREVLRKGGHDCVIAIGGGSAMDAAKAVAMMAGQTRPLLDFEDICDNFRRVQTEEMVPVIAIPTTAGTGSEFGRSSVITDTQTHRKVIIFHPEMLPELVILDPELTVGLPPTLTAATGMDALSHALEALCAPGWHPMADGLALTALKMIDGALATAYREPENLEARSNMIVASAMACTALQKGLGAVHALAHPLGARYDAHHGMLNAVLMPHVLRFNLPAVSEQMATLAHELRLEGSDAGAAVLTWLETLQVRVNMPSSLSKMGVKVNDSDIPDLIADALRDPCAGGNPTPLDPEGVEQILRAAR</sequence>
<dbReference type="GO" id="GO:0004022">
    <property type="term" value="F:alcohol dehydrogenase (NAD+) activity"/>
    <property type="evidence" value="ECO:0007669"/>
    <property type="project" value="UniProtKB-EC"/>
</dbReference>
<comment type="cofactor">
    <cofactor evidence="1">
        <name>Fe cation</name>
        <dbReference type="ChEBI" id="CHEBI:24875"/>
    </cofactor>
</comment>
<evidence type="ECO:0000256" key="8">
    <source>
        <dbReference type="ARBA" id="ARBA00076680"/>
    </source>
</evidence>
<evidence type="ECO:0000256" key="2">
    <source>
        <dbReference type="ARBA" id="ARBA00007358"/>
    </source>
</evidence>
<dbReference type="CDD" id="cd14861">
    <property type="entry name" value="Fe-ADH-like"/>
    <property type="match status" value="1"/>
</dbReference>
<keyword evidence="4" id="KW-0520">NAD</keyword>
<dbReference type="Gene3D" id="3.40.50.1970">
    <property type="match status" value="1"/>
</dbReference>
<comment type="catalytic activity">
    <reaction evidence="5">
        <text>a secondary alcohol + NAD(+) = a ketone + NADH + H(+)</text>
        <dbReference type="Rhea" id="RHEA:10740"/>
        <dbReference type="ChEBI" id="CHEBI:15378"/>
        <dbReference type="ChEBI" id="CHEBI:17087"/>
        <dbReference type="ChEBI" id="CHEBI:35681"/>
        <dbReference type="ChEBI" id="CHEBI:57540"/>
        <dbReference type="ChEBI" id="CHEBI:57945"/>
        <dbReference type="EC" id="1.1.1.1"/>
    </reaction>
</comment>
<dbReference type="OrthoDB" id="9815791at2"/>
<proteinExistence type="inferred from homology"/>
<dbReference type="EMBL" id="AUND01000006">
    <property type="protein sequence ID" value="KEO54924.1"/>
    <property type="molecule type" value="Genomic_DNA"/>
</dbReference>
<evidence type="ECO:0000256" key="5">
    <source>
        <dbReference type="ARBA" id="ARBA00049164"/>
    </source>
</evidence>
<evidence type="ECO:0000256" key="1">
    <source>
        <dbReference type="ARBA" id="ARBA00001962"/>
    </source>
</evidence>
<dbReference type="Pfam" id="PF00465">
    <property type="entry name" value="Fe-ADH"/>
    <property type="match status" value="1"/>
</dbReference>
<dbReference type="InterPro" id="IPR001670">
    <property type="entry name" value="ADH_Fe/GldA"/>
</dbReference>
<evidence type="ECO:0000259" key="10">
    <source>
        <dbReference type="Pfam" id="PF25137"/>
    </source>
</evidence>
<dbReference type="InterPro" id="IPR039697">
    <property type="entry name" value="Alcohol_dehydrogenase_Fe"/>
</dbReference>